<keyword evidence="3" id="KW-1185">Reference proteome</keyword>
<feature type="transmembrane region" description="Helical" evidence="1">
    <location>
        <begin position="199"/>
        <end position="229"/>
    </location>
</feature>
<evidence type="ECO:0000313" key="3">
    <source>
        <dbReference type="Proteomes" id="UP000295293"/>
    </source>
</evidence>
<organism evidence="2 3">
    <name type="scientific">Tahibacter aquaticus</name>
    <dbReference type="NCBI Taxonomy" id="520092"/>
    <lineage>
        <taxon>Bacteria</taxon>
        <taxon>Pseudomonadati</taxon>
        <taxon>Pseudomonadota</taxon>
        <taxon>Gammaproteobacteria</taxon>
        <taxon>Lysobacterales</taxon>
        <taxon>Rhodanobacteraceae</taxon>
        <taxon>Tahibacter</taxon>
    </lineage>
</organism>
<evidence type="ECO:0000256" key="1">
    <source>
        <dbReference type="SAM" id="Phobius"/>
    </source>
</evidence>
<feature type="transmembrane region" description="Helical" evidence="1">
    <location>
        <begin position="382"/>
        <end position="404"/>
    </location>
</feature>
<evidence type="ECO:0000313" key="2">
    <source>
        <dbReference type="EMBL" id="TDR47802.1"/>
    </source>
</evidence>
<proteinExistence type="predicted"/>
<accession>A0A4R6Z7Q7</accession>
<dbReference type="Proteomes" id="UP000295293">
    <property type="component" value="Unassembled WGS sequence"/>
</dbReference>
<comment type="caution">
    <text evidence="2">The sequence shown here is derived from an EMBL/GenBank/DDBJ whole genome shotgun (WGS) entry which is preliminary data.</text>
</comment>
<dbReference type="RefSeq" id="WP_133817510.1">
    <property type="nucleotide sequence ID" value="NZ_SNZH01000002.1"/>
</dbReference>
<dbReference type="AlphaFoldDB" id="A0A4R6Z7Q7"/>
<feature type="transmembrane region" description="Helical" evidence="1">
    <location>
        <begin position="241"/>
        <end position="259"/>
    </location>
</feature>
<feature type="transmembrane region" description="Helical" evidence="1">
    <location>
        <begin position="445"/>
        <end position="463"/>
    </location>
</feature>
<feature type="transmembrane region" description="Helical" evidence="1">
    <location>
        <begin position="170"/>
        <end position="192"/>
    </location>
</feature>
<keyword evidence="1" id="KW-1133">Transmembrane helix</keyword>
<feature type="transmembrane region" description="Helical" evidence="1">
    <location>
        <begin position="411"/>
        <end position="433"/>
    </location>
</feature>
<reference evidence="2 3" key="1">
    <citation type="submission" date="2019-03" db="EMBL/GenBank/DDBJ databases">
        <title>Genomic Encyclopedia of Type Strains, Phase IV (KMG-IV): sequencing the most valuable type-strain genomes for metagenomic binning, comparative biology and taxonomic classification.</title>
        <authorList>
            <person name="Goeker M."/>
        </authorList>
    </citation>
    <scope>NUCLEOTIDE SEQUENCE [LARGE SCALE GENOMIC DNA]</scope>
    <source>
        <strain evidence="2 3">DSM 21667</strain>
    </source>
</reference>
<feature type="transmembrane region" description="Helical" evidence="1">
    <location>
        <begin position="341"/>
        <end position="362"/>
    </location>
</feature>
<sequence>MLLSRLLPRPRWPALLVSALLLLAAARGIAMLLATPLVALANNYDQVRYTACLDLFADRPGQAVDAPSFLAPLPVYAFQPTPGAGCYLTSDLLFQGSAVALYRASEAAGGAPQHSVRTLGALRLAAWLLAGLLLCRAFWREGTPALAVANAAWLALLGVDPLNSLYLNTFYAEAGALYFAYLCVTLALLCALRATPLRLLLLGLSGVLLGSSKIQHLALPLFIAIALGLGSLRQPQLRRPALALFGAGLVSLLLQWANLQRDVPMFRQIALTNAVNIVLSAALPASDDAALTAQRLALDPLCAASSGKSIYQLAQPPEQACPGIDRFTRSRFVHLLAEPATLLRMLASIPALMLPAIPDYLGKVAGGDNAPLPAHFVSIDRVLAPLLLWPALLAPLLSWLVLLWRTTPSPVATAFAAASTAIALSVPVVSLFGDGKVELARHAHLGTNAVLAFLPLLLTAWLVRRFSH</sequence>
<name>A0A4R6Z7Q7_9GAMM</name>
<gene>
    <name evidence="2" type="ORF">DFR29_102464</name>
</gene>
<keyword evidence="1" id="KW-0812">Transmembrane</keyword>
<protein>
    <recommendedName>
        <fullName evidence="4">Dolichyl-phosphate-mannose-protein mannosyltransferase</fullName>
    </recommendedName>
</protein>
<keyword evidence="1" id="KW-0472">Membrane</keyword>
<dbReference type="EMBL" id="SNZH01000002">
    <property type="protein sequence ID" value="TDR47802.1"/>
    <property type="molecule type" value="Genomic_DNA"/>
</dbReference>
<dbReference type="OrthoDB" id="5936506at2"/>
<evidence type="ECO:0008006" key="4">
    <source>
        <dbReference type="Google" id="ProtNLM"/>
    </source>
</evidence>